<dbReference type="Gene3D" id="1.20.90.10">
    <property type="entry name" value="Phospholipase A2 domain"/>
    <property type="match status" value="1"/>
</dbReference>
<evidence type="ECO:0000256" key="2">
    <source>
        <dbReference type="SAM" id="SignalP"/>
    </source>
</evidence>
<dbReference type="Proteomes" id="UP000192491">
    <property type="component" value="Unassembled WGS sequence"/>
</dbReference>
<dbReference type="AlphaFoldDB" id="A0A1Y1QAY6"/>
<dbReference type="InterPro" id="IPR036444">
    <property type="entry name" value="PLipase_A2_dom_sf"/>
</dbReference>
<dbReference type="EMBL" id="MTEJ01000552">
    <property type="protein sequence ID" value="OQX01712.1"/>
    <property type="molecule type" value="Genomic_DNA"/>
</dbReference>
<sequence>MQAMTSRKMLTLAVACALFTVNDVWAAVSVRDRCEQALTMMGVTTAERGDRGWASLCTGVIKNEPITRYGKWYGPGYWGGGEDADKAGLDAPVDSLDEVAQRHDYGYLVAEKYGKIYGKQYEYKLKAMADKVAVRDAMKLPEDPSQWEKVPADIEAAKRYHDRIITGFILESDIYKNLADATKVGDVVTSPFITMFDQIDYSHVPDLEKFDREVASYINGWKKDVAKHAEEDKKIKEMADKRKADQEKEFKEAELKEQADKERAAREKAEAEAAKKRLEEKIKDSKKEPEEKPEADADKKKSYADMTPEERREALKNNDPEAWEAVKAGLTGEDKQADADKPDAEDEADAANPPPPSDADAEITPVKVTASGSLDGDYSAGGFTNIVTTTITVSFWNVGSQVPGYGEASLKRRSVASLNGVSEEESCGGTFSGGPNGVLSFSGACAGTKLSLRGGSSISAEGVTLSVSNPDAFSAWEK</sequence>
<feature type="compositionally biased region" description="Basic and acidic residues" evidence="1">
    <location>
        <begin position="332"/>
        <end position="342"/>
    </location>
</feature>
<proteinExistence type="predicted"/>
<dbReference type="GO" id="GO:0050482">
    <property type="term" value="P:arachidonate secretion"/>
    <property type="evidence" value="ECO:0007669"/>
    <property type="project" value="InterPro"/>
</dbReference>
<dbReference type="GO" id="GO:0004623">
    <property type="term" value="F:phospholipase A2 activity"/>
    <property type="evidence" value="ECO:0007669"/>
    <property type="project" value="InterPro"/>
</dbReference>
<evidence type="ECO:0000313" key="4">
    <source>
        <dbReference type="Proteomes" id="UP000192491"/>
    </source>
</evidence>
<comment type="caution">
    <text evidence="3">The sequence shown here is derived from an EMBL/GenBank/DDBJ whole genome shotgun (WGS) entry which is preliminary data.</text>
</comment>
<reference evidence="3 4" key="1">
    <citation type="submission" date="2017-01" db="EMBL/GenBank/DDBJ databases">
        <title>Novel large sulfur bacteria in the metagenomes of groundwater-fed chemosynthetic microbial mats in the Lake Huron basin.</title>
        <authorList>
            <person name="Sharrar A.M."/>
            <person name="Flood B.E."/>
            <person name="Bailey J.V."/>
            <person name="Jones D.S."/>
            <person name="Biddanda B."/>
            <person name="Ruberg S.A."/>
            <person name="Marcus D.N."/>
            <person name="Dick G.J."/>
        </authorList>
    </citation>
    <scope>NUCLEOTIDE SEQUENCE [LARGE SCALE GENOMIC DNA]</scope>
    <source>
        <strain evidence="3">A8</strain>
    </source>
</reference>
<gene>
    <name evidence="3" type="ORF">BWK73_45190</name>
</gene>
<feature type="signal peptide" evidence="2">
    <location>
        <begin position="1"/>
        <end position="26"/>
    </location>
</feature>
<feature type="region of interest" description="Disordered" evidence="1">
    <location>
        <begin position="239"/>
        <end position="364"/>
    </location>
</feature>
<evidence type="ECO:0000256" key="1">
    <source>
        <dbReference type="SAM" id="MobiDB-lite"/>
    </source>
</evidence>
<organism evidence="3 4">
    <name type="scientific">Thiothrix lacustris</name>
    <dbReference type="NCBI Taxonomy" id="525917"/>
    <lineage>
        <taxon>Bacteria</taxon>
        <taxon>Pseudomonadati</taxon>
        <taxon>Pseudomonadota</taxon>
        <taxon>Gammaproteobacteria</taxon>
        <taxon>Thiotrichales</taxon>
        <taxon>Thiotrichaceae</taxon>
        <taxon>Thiothrix</taxon>
    </lineage>
</organism>
<feature type="compositionally biased region" description="Basic and acidic residues" evidence="1">
    <location>
        <begin position="239"/>
        <end position="319"/>
    </location>
</feature>
<accession>A0A1Y1QAY6</accession>
<dbReference type="GO" id="GO:0006644">
    <property type="term" value="P:phospholipid metabolic process"/>
    <property type="evidence" value="ECO:0007669"/>
    <property type="project" value="InterPro"/>
</dbReference>
<keyword evidence="2" id="KW-0732">Signal</keyword>
<evidence type="ECO:0000313" key="3">
    <source>
        <dbReference type="EMBL" id="OQX01712.1"/>
    </source>
</evidence>
<protein>
    <submittedName>
        <fullName evidence="3">Uncharacterized protein</fullName>
    </submittedName>
</protein>
<feature type="chain" id="PRO_5011007280" evidence="2">
    <location>
        <begin position="27"/>
        <end position="478"/>
    </location>
</feature>
<name>A0A1Y1QAY6_9GAMM</name>